<evidence type="ECO:0000313" key="2">
    <source>
        <dbReference type="Proteomes" id="UP000762676"/>
    </source>
</evidence>
<sequence length="100" mass="10977">MRKLSIGLTGDVSRAQTTVILPPPRFSVIGVRGETLIFYLEVSIVILEGRLSSQLKLPPPPPLCSLCRLSASNQYTLQLAHSSTILPFGLFDPSSRRLRS</sequence>
<organism evidence="1 2">
    <name type="scientific">Elysia marginata</name>
    <dbReference type="NCBI Taxonomy" id="1093978"/>
    <lineage>
        <taxon>Eukaryota</taxon>
        <taxon>Metazoa</taxon>
        <taxon>Spiralia</taxon>
        <taxon>Lophotrochozoa</taxon>
        <taxon>Mollusca</taxon>
        <taxon>Gastropoda</taxon>
        <taxon>Heterobranchia</taxon>
        <taxon>Euthyneura</taxon>
        <taxon>Panpulmonata</taxon>
        <taxon>Sacoglossa</taxon>
        <taxon>Placobranchoidea</taxon>
        <taxon>Plakobranchidae</taxon>
        <taxon>Elysia</taxon>
    </lineage>
</organism>
<name>A0AAV4JXI8_9GAST</name>
<proteinExistence type="predicted"/>
<dbReference type="EMBL" id="BMAT01010453">
    <property type="protein sequence ID" value="GFS27150.1"/>
    <property type="molecule type" value="Genomic_DNA"/>
</dbReference>
<reference evidence="1 2" key="1">
    <citation type="journal article" date="2021" name="Elife">
        <title>Chloroplast acquisition without the gene transfer in kleptoplastic sea slugs, Plakobranchus ocellatus.</title>
        <authorList>
            <person name="Maeda T."/>
            <person name="Takahashi S."/>
            <person name="Yoshida T."/>
            <person name="Shimamura S."/>
            <person name="Takaki Y."/>
            <person name="Nagai Y."/>
            <person name="Toyoda A."/>
            <person name="Suzuki Y."/>
            <person name="Arimoto A."/>
            <person name="Ishii H."/>
            <person name="Satoh N."/>
            <person name="Nishiyama T."/>
            <person name="Hasebe M."/>
            <person name="Maruyama T."/>
            <person name="Minagawa J."/>
            <person name="Obokata J."/>
            <person name="Shigenobu S."/>
        </authorList>
    </citation>
    <scope>NUCLEOTIDE SEQUENCE [LARGE SCALE GENOMIC DNA]</scope>
</reference>
<dbReference type="Proteomes" id="UP000762676">
    <property type="component" value="Unassembled WGS sequence"/>
</dbReference>
<protein>
    <submittedName>
        <fullName evidence="1">Uncharacterized protein</fullName>
    </submittedName>
</protein>
<evidence type="ECO:0000313" key="1">
    <source>
        <dbReference type="EMBL" id="GFS27150.1"/>
    </source>
</evidence>
<accession>A0AAV4JXI8</accession>
<keyword evidence="2" id="KW-1185">Reference proteome</keyword>
<comment type="caution">
    <text evidence="1">The sequence shown here is derived from an EMBL/GenBank/DDBJ whole genome shotgun (WGS) entry which is preliminary data.</text>
</comment>
<gene>
    <name evidence="1" type="ORF">ElyMa_005240500</name>
</gene>
<dbReference type="AlphaFoldDB" id="A0AAV4JXI8"/>